<gene>
    <name evidence="1" type="ORF">NM688_g5330</name>
</gene>
<accession>A0ACC1SX46</accession>
<evidence type="ECO:0000313" key="1">
    <source>
        <dbReference type="EMBL" id="KAJ3548156.1"/>
    </source>
</evidence>
<reference evidence="1" key="1">
    <citation type="submission" date="2022-07" db="EMBL/GenBank/DDBJ databases">
        <title>Genome Sequence of Phlebia brevispora.</title>
        <authorList>
            <person name="Buettner E."/>
        </authorList>
    </citation>
    <scope>NUCLEOTIDE SEQUENCE</scope>
    <source>
        <strain evidence="1">MPL23</strain>
    </source>
</reference>
<evidence type="ECO:0000313" key="2">
    <source>
        <dbReference type="Proteomes" id="UP001148662"/>
    </source>
</evidence>
<dbReference type="EMBL" id="JANHOG010000970">
    <property type="protein sequence ID" value="KAJ3548156.1"/>
    <property type="molecule type" value="Genomic_DNA"/>
</dbReference>
<name>A0ACC1SX46_9APHY</name>
<proteinExistence type="predicted"/>
<comment type="caution">
    <text evidence="1">The sequence shown here is derived from an EMBL/GenBank/DDBJ whole genome shotgun (WGS) entry which is preliminary data.</text>
</comment>
<sequence length="504" mass="56372">MSSGDELGGYEPTTPGPAQAQKKPAPRPRPVPRAVAGPSSKPQKPPAAKKTAQKEVETIEIDKSPDITMISSDEEEPPQARRTATANKSKDKGTQNANTHVNGVANGKTKGKTKARQPAAASGDAMEVDDAEVVHSDPIPAVRPSKSRSNSKASPSVVTPMAARRENRELDALKRENERLRHRLDDANKHNTELEGQLQSLMKIRHTEPEQLLEERIEEFDASTRAQERLLEEQRTQLAHFKILADTGRLGEIPFLSREQADAEKRSLENKVKVLNESVRSKDVKIKELQEENKDLRFQLEEEIKMAKAQKPNPPDRTRTTNVKSDPKTNEVIELYERLSNLSVLNVRRGKFHSFNLPKTTYTCLYTHSDDPSGDPSADEPKIVLSFDLEDTWARKEDGATDAVVSSQEELEAKTMYIPRDLDKQPPETVKRLDFFKDQFLFTPSQLSVFHRTLADRLSKTAPSVGNSQETPVNESGDSPRNQGQHQTHEDVVEVMIVDNPGQK</sequence>
<protein>
    <submittedName>
        <fullName evidence="1">Uncharacterized protein</fullName>
    </submittedName>
</protein>
<organism evidence="1 2">
    <name type="scientific">Phlebia brevispora</name>
    <dbReference type="NCBI Taxonomy" id="194682"/>
    <lineage>
        <taxon>Eukaryota</taxon>
        <taxon>Fungi</taxon>
        <taxon>Dikarya</taxon>
        <taxon>Basidiomycota</taxon>
        <taxon>Agaricomycotina</taxon>
        <taxon>Agaricomycetes</taxon>
        <taxon>Polyporales</taxon>
        <taxon>Meruliaceae</taxon>
        <taxon>Phlebia</taxon>
    </lineage>
</organism>
<keyword evidence="2" id="KW-1185">Reference proteome</keyword>
<dbReference type="Proteomes" id="UP001148662">
    <property type="component" value="Unassembled WGS sequence"/>
</dbReference>